<name>A0A5E4LRQ3_9ARCH</name>
<organism evidence="1 2">
    <name type="scientific">Candidatus Bilamarchaeum dharawalense</name>
    <dbReference type="NCBI Taxonomy" id="2885759"/>
    <lineage>
        <taxon>Archaea</taxon>
        <taxon>Candidatus Micrarchaeota</taxon>
        <taxon>Candidatus Micrarchaeia</taxon>
        <taxon>Candidatus Anstonellales</taxon>
        <taxon>Candidatus Bilamarchaeaceae</taxon>
        <taxon>Candidatus Bilamarchaeum</taxon>
    </lineage>
</organism>
<sequence length="258" mass="28886">MFNINKNWIALLVLVIVVAGILFLPRNSVVPIIENETSKTPEPNPINITSEDISQIHGTMDSNSLDLLKQVIKNNQDNYTRERAIFTFTDISIHANKSSEALLFLKEIALTEQNSSVKSAAFANYYFIKDQNPVQNAYLNVSINGVQEIGNNITIVLTGGSTIDNHAEFVVKKIESFGVDEDHIVYEDEPYTQSVLGKIILLTNNPQSFDSIANTPYTKSFVFLLNGTGEYIITVGAIYKYDLLDYEEIDKKIGVRVQ</sequence>
<evidence type="ECO:0000313" key="2">
    <source>
        <dbReference type="Proteomes" id="UP000789941"/>
    </source>
</evidence>
<reference evidence="1 2" key="1">
    <citation type="submission" date="2019-08" db="EMBL/GenBank/DDBJ databases">
        <authorList>
            <person name="Vazquez-Campos X."/>
        </authorList>
    </citation>
    <scope>NUCLEOTIDE SEQUENCE [LARGE SCALE GENOMIC DNA]</scope>
    <source>
        <strain evidence="1">LFW-283_2</strain>
    </source>
</reference>
<gene>
    <name evidence="1" type="ORF">LFW2832_00034</name>
</gene>
<comment type="caution">
    <text evidence="1">The sequence shown here is derived from an EMBL/GenBank/DDBJ whole genome shotgun (WGS) entry which is preliminary data.</text>
</comment>
<proteinExistence type="predicted"/>
<accession>A0A5E4LRQ3</accession>
<evidence type="ECO:0000313" key="1">
    <source>
        <dbReference type="EMBL" id="VVC02496.1"/>
    </source>
</evidence>
<protein>
    <submittedName>
        <fullName evidence="1">Uncharacterized protein</fullName>
    </submittedName>
</protein>
<dbReference type="Proteomes" id="UP000789941">
    <property type="component" value="Unassembled WGS sequence"/>
</dbReference>
<dbReference type="AlphaFoldDB" id="A0A5E4LRQ3"/>
<dbReference type="EMBL" id="CABMJJ010000001">
    <property type="protein sequence ID" value="VVC02496.1"/>
    <property type="molecule type" value="Genomic_DNA"/>
</dbReference>